<proteinExistence type="predicted"/>
<keyword evidence="1" id="KW-1133">Transmembrane helix</keyword>
<gene>
    <name evidence="2" type="ORF">KIN20_028526</name>
</gene>
<sequence>MLCFVVRPGLIVSRDRPKKVLFVRSQQKNFADDYACSGRVRSRYNMNACGAVVRGALRQIRGQWFDLALMAHQAIHPSGVAQRMDLRHLLVLCCYGGQPFVDFHLTPGHSSTHQLDPTDWQASDIAGSLLDNSSMASIPRLQEVLDVGVSLSVCDLFNVTFTTTADQALYDRYQATLACRCQIGFTGDSCEIPAAVPLTLITQSHRQQMVVVLAAILLAFFVVIFMMVRGCFCDCFGPMTRERAESLDKPLDPEDVRKCLQKYREYEARQELVVREQQRPLIATVSESCAAPYDSTVLPSAPPINVGYRPPSPPPSYSSIAGCVGLANTGQSRL</sequence>
<accession>A0AAD5R0V4</accession>
<keyword evidence="1" id="KW-0812">Transmembrane</keyword>
<feature type="transmembrane region" description="Helical" evidence="1">
    <location>
        <begin position="209"/>
        <end position="228"/>
    </location>
</feature>
<evidence type="ECO:0008006" key="4">
    <source>
        <dbReference type="Google" id="ProtNLM"/>
    </source>
</evidence>
<evidence type="ECO:0000313" key="3">
    <source>
        <dbReference type="Proteomes" id="UP001196413"/>
    </source>
</evidence>
<dbReference type="AlphaFoldDB" id="A0AAD5R0V4"/>
<dbReference type="Proteomes" id="UP001196413">
    <property type="component" value="Unassembled WGS sequence"/>
</dbReference>
<reference evidence="2" key="1">
    <citation type="submission" date="2021-06" db="EMBL/GenBank/DDBJ databases">
        <title>Parelaphostrongylus tenuis whole genome reference sequence.</title>
        <authorList>
            <person name="Garwood T.J."/>
            <person name="Larsen P.A."/>
            <person name="Fountain-Jones N.M."/>
            <person name="Garbe J.R."/>
            <person name="Macchietto M.G."/>
            <person name="Kania S.A."/>
            <person name="Gerhold R.W."/>
            <person name="Richards J.E."/>
            <person name="Wolf T.M."/>
        </authorList>
    </citation>
    <scope>NUCLEOTIDE SEQUENCE</scope>
    <source>
        <strain evidence="2">MNPRO001-30</strain>
        <tissue evidence="2">Meninges</tissue>
    </source>
</reference>
<evidence type="ECO:0000313" key="2">
    <source>
        <dbReference type="EMBL" id="KAJ1367585.1"/>
    </source>
</evidence>
<comment type="caution">
    <text evidence="2">The sequence shown here is derived from an EMBL/GenBank/DDBJ whole genome shotgun (WGS) entry which is preliminary data.</text>
</comment>
<keyword evidence="3" id="KW-1185">Reference proteome</keyword>
<keyword evidence="1" id="KW-0472">Membrane</keyword>
<evidence type="ECO:0000256" key="1">
    <source>
        <dbReference type="SAM" id="Phobius"/>
    </source>
</evidence>
<organism evidence="2 3">
    <name type="scientific">Parelaphostrongylus tenuis</name>
    <name type="common">Meningeal worm</name>
    <dbReference type="NCBI Taxonomy" id="148309"/>
    <lineage>
        <taxon>Eukaryota</taxon>
        <taxon>Metazoa</taxon>
        <taxon>Ecdysozoa</taxon>
        <taxon>Nematoda</taxon>
        <taxon>Chromadorea</taxon>
        <taxon>Rhabditida</taxon>
        <taxon>Rhabditina</taxon>
        <taxon>Rhabditomorpha</taxon>
        <taxon>Strongyloidea</taxon>
        <taxon>Metastrongylidae</taxon>
        <taxon>Parelaphostrongylus</taxon>
    </lineage>
</organism>
<name>A0AAD5R0V4_PARTN</name>
<protein>
    <recommendedName>
        <fullName evidence="4">EGF-like domain-containing protein</fullName>
    </recommendedName>
</protein>
<dbReference type="EMBL" id="JAHQIW010005954">
    <property type="protein sequence ID" value="KAJ1367585.1"/>
    <property type="molecule type" value="Genomic_DNA"/>
</dbReference>